<evidence type="ECO:0000313" key="2">
    <source>
        <dbReference type="EMBL" id="KAI7838978.1"/>
    </source>
</evidence>
<keyword evidence="1" id="KW-0472">Membrane</keyword>
<organism evidence="2 3">
    <name type="scientific">Chlorella ohadii</name>
    <dbReference type="NCBI Taxonomy" id="2649997"/>
    <lineage>
        <taxon>Eukaryota</taxon>
        <taxon>Viridiplantae</taxon>
        <taxon>Chlorophyta</taxon>
        <taxon>core chlorophytes</taxon>
        <taxon>Trebouxiophyceae</taxon>
        <taxon>Chlorellales</taxon>
        <taxon>Chlorellaceae</taxon>
        <taxon>Chlorella clade</taxon>
        <taxon>Chlorella</taxon>
    </lineage>
</organism>
<keyword evidence="1" id="KW-0812">Transmembrane</keyword>
<reference evidence="2" key="1">
    <citation type="submission" date="2020-11" db="EMBL/GenBank/DDBJ databases">
        <title>Chlorella ohadii genome sequencing and assembly.</title>
        <authorList>
            <person name="Murik O."/>
            <person name="Treves H."/>
            <person name="Kedem I."/>
            <person name="Shotland Y."/>
            <person name="Kaplan A."/>
        </authorList>
    </citation>
    <scope>NUCLEOTIDE SEQUENCE</scope>
    <source>
        <strain evidence="2">1</strain>
    </source>
</reference>
<comment type="caution">
    <text evidence="2">The sequence shown here is derived from an EMBL/GenBank/DDBJ whole genome shotgun (WGS) entry which is preliminary data.</text>
</comment>
<proteinExistence type="predicted"/>
<keyword evidence="1" id="KW-1133">Transmembrane helix</keyword>
<name>A0AAD5DMB1_9CHLO</name>
<evidence type="ECO:0000313" key="3">
    <source>
        <dbReference type="Proteomes" id="UP001205105"/>
    </source>
</evidence>
<dbReference type="AlphaFoldDB" id="A0AAD5DMB1"/>
<keyword evidence="3" id="KW-1185">Reference proteome</keyword>
<dbReference type="Proteomes" id="UP001205105">
    <property type="component" value="Unassembled WGS sequence"/>
</dbReference>
<accession>A0AAD5DMB1</accession>
<sequence length="91" mass="10345">MALSPIIIFMPALYMMFSVVALTQFKVVYGLFARLALTRSSNPLWQQVQPQMRQLLTFCEAIFGQPATFTPNCTHVLLVALMLVLLVNLRR</sequence>
<evidence type="ECO:0000256" key="1">
    <source>
        <dbReference type="SAM" id="Phobius"/>
    </source>
</evidence>
<feature type="transmembrane region" description="Helical" evidence="1">
    <location>
        <begin position="12"/>
        <end position="32"/>
    </location>
</feature>
<protein>
    <submittedName>
        <fullName evidence="2">Uncharacterized protein</fullName>
    </submittedName>
</protein>
<dbReference type="EMBL" id="JADXDR010000110">
    <property type="protein sequence ID" value="KAI7838978.1"/>
    <property type="molecule type" value="Genomic_DNA"/>
</dbReference>
<gene>
    <name evidence="2" type="ORF">COHA_007264</name>
</gene>
<feature type="transmembrane region" description="Helical" evidence="1">
    <location>
        <begin position="69"/>
        <end position="89"/>
    </location>
</feature>